<name>A0A2J5Q506_9ENTR</name>
<evidence type="ECO:0008006" key="3">
    <source>
        <dbReference type="Google" id="ProtNLM"/>
    </source>
</evidence>
<protein>
    <recommendedName>
        <fullName evidence="3">Ubiquitin-activating enzyme E1 FCCH domain-containing protein</fullName>
    </recommendedName>
</protein>
<dbReference type="EMBL" id="PIDR01000104">
    <property type="protein sequence ID" value="PLO73416.1"/>
    <property type="molecule type" value="Genomic_DNA"/>
</dbReference>
<dbReference type="AlphaFoldDB" id="A0A2J5Q506"/>
<proteinExistence type="predicted"/>
<comment type="caution">
    <text evidence="1">The sequence shown here is derived from an EMBL/GenBank/DDBJ whole genome shotgun (WGS) entry which is preliminary data.</text>
</comment>
<evidence type="ECO:0000313" key="1">
    <source>
        <dbReference type="EMBL" id="PLO73416.1"/>
    </source>
</evidence>
<evidence type="ECO:0000313" key="2">
    <source>
        <dbReference type="Proteomes" id="UP000234667"/>
    </source>
</evidence>
<reference evidence="1 2" key="1">
    <citation type="submission" date="2017-11" db="EMBL/GenBank/DDBJ databases">
        <authorList>
            <person name="Han C.G."/>
        </authorList>
    </citation>
    <scope>NUCLEOTIDE SEQUENCE [LARGE SCALE GENOMIC DNA]</scope>
    <source>
        <strain evidence="1 2">A10</strain>
    </source>
</reference>
<organism evidence="1 2">
    <name type="scientific">Klebsiella michiganensis</name>
    <dbReference type="NCBI Taxonomy" id="1134687"/>
    <lineage>
        <taxon>Bacteria</taxon>
        <taxon>Pseudomonadati</taxon>
        <taxon>Pseudomonadota</taxon>
        <taxon>Gammaproteobacteria</taxon>
        <taxon>Enterobacterales</taxon>
        <taxon>Enterobacteriaceae</taxon>
        <taxon>Klebsiella/Raoultella group</taxon>
        <taxon>Klebsiella</taxon>
    </lineage>
</organism>
<reference evidence="1 2" key="2">
    <citation type="submission" date="2018-01" db="EMBL/GenBank/DDBJ databases">
        <title>Genomic study of Klebsiella pneumoniae.</title>
        <authorList>
            <person name="Yang Y."/>
            <person name="Bicalho R."/>
        </authorList>
    </citation>
    <scope>NUCLEOTIDE SEQUENCE [LARGE SCALE GENOMIC DNA]</scope>
    <source>
        <strain evidence="1 2">A10</strain>
    </source>
</reference>
<accession>A0A2J5Q506</accession>
<sequence length="825" mass="90777">MAYSLIQPSLAGGEISPSLYGRIDLEKYQTSLRRCRNFIVRQSGGLDNRPGFRFLGSAKYADRYCRLIPFQFSVSQTYALELGDYYIRVWSDGALVTDGGYPVEVATPWPVSIISELKFTQSADVMTVCHNDYPPLEIRRYGETDWRTAAVTTTSGPFQDLNTDDTITVYASGRTGTITLTASSAIFKSQHVGKLFYMEQKAVDSVGRWETDKDIGTGDECRYQENYYRCVDGGANGTTGTVAPTHTTGDSWDGWGYGGRNGVLWRYLHSGFGVCRITAVAPDGLTATADVVPRQDGEIELPAQVVGSTFATYKWAHYAWNDTDGYPGTVTYYQQRLIFGGSRAFPQTIWCSRTGDYHNFYRSNPKVDDDAITYNYAGRQLNKILHLLDVGQLIVLTSGGEFKVTGDSNGNLTGTGGFAMSGQSFNGSSDLAPINVGSVALYVQQKGSIIRDLFYSFDQDSYQSSDLTLLASHLFNGYSIRDWALSVQPFSVAWCARSDGMLLGLTYLREQQVYAWHPHPMTNGYVESICSISEGQEDAVYALVRRTVNGSVVRYIERLNTRQFTEQQDAFFVDSGLSYSGENTDSTRTMTISTAGGWTYQDELTLTCSTAIFDSSSTSQEIHIPYTEDGISKSMRISIAEVVSSTVATVLVNRDVPAALRNSAQSTWSIARQTFAGLSHLEGQTVSILADGNVEPQQVVSAGEVTIENHASVVHIGLPVAAVLETLDVNVAGQSTLLDKTKLINQLCVMLNSGRSVLAGTDEDHLLEYTQREWEFYDDPVGLKTGIIDMNLDANWERNGRVVIRHDDPLPLGILAIIPRVTVGG</sequence>
<gene>
    <name evidence="1" type="ORF">CWN49_05765</name>
</gene>
<dbReference type="Proteomes" id="UP000234667">
    <property type="component" value="Unassembled WGS sequence"/>
</dbReference>